<dbReference type="CDD" id="cd14368">
    <property type="entry name" value="CUE_DEF1_like"/>
    <property type="match status" value="1"/>
</dbReference>
<keyword evidence="9" id="KW-0227">DNA damage</keyword>
<dbReference type="PANTHER" id="PTHR16308">
    <property type="entry name" value="UBIQUITIN ASSOCIATED PROTEIN 2-LIKE/LINGERER"/>
    <property type="match status" value="1"/>
</dbReference>
<proteinExistence type="inferred from homology"/>
<evidence type="ECO:0000256" key="16">
    <source>
        <dbReference type="SAM" id="MobiDB-lite"/>
    </source>
</evidence>
<dbReference type="GO" id="GO:0000781">
    <property type="term" value="C:chromosome, telomeric region"/>
    <property type="evidence" value="ECO:0007669"/>
    <property type="project" value="UniProtKB-SubCell"/>
</dbReference>
<dbReference type="InterPro" id="IPR003892">
    <property type="entry name" value="CUE"/>
</dbReference>
<feature type="compositionally biased region" description="Low complexity" evidence="16">
    <location>
        <begin position="409"/>
        <end position="446"/>
    </location>
</feature>
<dbReference type="GO" id="GO:0006281">
    <property type="term" value="P:DNA repair"/>
    <property type="evidence" value="ECO:0007669"/>
    <property type="project" value="UniProtKB-KW"/>
</dbReference>
<dbReference type="Proteomes" id="UP000789508">
    <property type="component" value="Unassembled WGS sequence"/>
</dbReference>
<evidence type="ECO:0000256" key="11">
    <source>
        <dbReference type="ARBA" id="ARBA00022843"/>
    </source>
</evidence>
<dbReference type="GO" id="GO:0043130">
    <property type="term" value="F:ubiquitin binding"/>
    <property type="evidence" value="ECO:0007669"/>
    <property type="project" value="InterPro"/>
</dbReference>
<keyword evidence="15" id="KW-0539">Nucleus</keyword>
<dbReference type="PANTHER" id="PTHR16308:SF13">
    <property type="entry name" value="PROTEIN LINGERER"/>
    <property type="match status" value="1"/>
</dbReference>
<evidence type="ECO:0000256" key="9">
    <source>
        <dbReference type="ARBA" id="ARBA00022763"/>
    </source>
</evidence>
<comment type="subcellular location">
    <subcellularLocation>
        <location evidence="3">Chromosome</location>
        <location evidence="3">Telomere</location>
    </subcellularLocation>
    <subcellularLocation>
        <location evidence="2">Cytoplasm</location>
    </subcellularLocation>
    <subcellularLocation>
        <location evidence="1">Nucleus</location>
    </subcellularLocation>
</comment>
<evidence type="ECO:0000313" key="18">
    <source>
        <dbReference type="EMBL" id="CAG8564326.1"/>
    </source>
</evidence>
<dbReference type="InterPro" id="IPR041803">
    <property type="entry name" value="DEF1_CUE"/>
</dbReference>
<keyword evidence="12" id="KW-0779">Telomere</keyword>
<evidence type="ECO:0000256" key="8">
    <source>
        <dbReference type="ARBA" id="ARBA00022553"/>
    </source>
</evidence>
<protein>
    <recommendedName>
        <fullName evidence="5">RNA polymerase II degradation factor 1</fullName>
    </recommendedName>
</protein>
<keyword evidence="6" id="KW-0158">Chromosome</keyword>
<dbReference type="AlphaFoldDB" id="A0A9N9FY83"/>
<evidence type="ECO:0000256" key="2">
    <source>
        <dbReference type="ARBA" id="ARBA00004496"/>
    </source>
</evidence>
<feature type="compositionally biased region" description="Basic and acidic residues" evidence="16">
    <location>
        <begin position="126"/>
        <end position="135"/>
    </location>
</feature>
<comment type="caution">
    <text evidence="18">The sequence shown here is derived from an EMBL/GenBank/DDBJ whole genome shotgun (WGS) entry which is preliminary data.</text>
</comment>
<keyword evidence="10" id="KW-0833">Ubl conjugation pathway</keyword>
<organism evidence="18 19">
    <name type="scientific">Ambispora leptoticha</name>
    <dbReference type="NCBI Taxonomy" id="144679"/>
    <lineage>
        <taxon>Eukaryota</taxon>
        <taxon>Fungi</taxon>
        <taxon>Fungi incertae sedis</taxon>
        <taxon>Mucoromycota</taxon>
        <taxon>Glomeromycotina</taxon>
        <taxon>Glomeromycetes</taxon>
        <taxon>Archaeosporales</taxon>
        <taxon>Ambisporaceae</taxon>
        <taxon>Ambispora</taxon>
    </lineage>
</organism>
<keyword evidence="19" id="KW-1185">Reference proteome</keyword>
<dbReference type="GO" id="GO:0003677">
    <property type="term" value="F:DNA binding"/>
    <property type="evidence" value="ECO:0007669"/>
    <property type="project" value="UniProtKB-KW"/>
</dbReference>
<dbReference type="Pfam" id="PF02845">
    <property type="entry name" value="CUE"/>
    <property type="match status" value="1"/>
</dbReference>
<evidence type="ECO:0000256" key="6">
    <source>
        <dbReference type="ARBA" id="ARBA00022454"/>
    </source>
</evidence>
<feature type="compositionally biased region" description="Low complexity" evidence="16">
    <location>
        <begin position="255"/>
        <end position="275"/>
    </location>
</feature>
<feature type="compositionally biased region" description="Basic and acidic residues" evidence="16">
    <location>
        <begin position="480"/>
        <end position="495"/>
    </location>
</feature>
<feature type="domain" description="CUE" evidence="17">
    <location>
        <begin position="45"/>
        <end position="82"/>
    </location>
</feature>
<dbReference type="OrthoDB" id="5396806at2759"/>
<evidence type="ECO:0000256" key="5">
    <source>
        <dbReference type="ARBA" id="ARBA00020536"/>
    </source>
</evidence>
<dbReference type="GO" id="GO:0005737">
    <property type="term" value="C:cytoplasm"/>
    <property type="evidence" value="ECO:0007669"/>
    <property type="project" value="UniProtKB-SubCell"/>
</dbReference>
<dbReference type="InterPro" id="IPR051833">
    <property type="entry name" value="TC-DDR_regulator"/>
</dbReference>
<name>A0A9N9FY83_9GLOM</name>
<feature type="compositionally biased region" description="Basic residues" evidence="16">
    <location>
        <begin position="525"/>
        <end position="534"/>
    </location>
</feature>
<dbReference type="GO" id="GO:0005634">
    <property type="term" value="C:nucleus"/>
    <property type="evidence" value="ECO:0007669"/>
    <property type="project" value="UniProtKB-SubCell"/>
</dbReference>
<evidence type="ECO:0000256" key="3">
    <source>
        <dbReference type="ARBA" id="ARBA00004574"/>
    </source>
</evidence>
<feature type="compositionally biased region" description="Low complexity" evidence="16">
    <location>
        <begin position="816"/>
        <end position="851"/>
    </location>
</feature>
<evidence type="ECO:0000256" key="13">
    <source>
        <dbReference type="ARBA" id="ARBA00023125"/>
    </source>
</evidence>
<keyword evidence="14" id="KW-0234">DNA repair</keyword>
<evidence type="ECO:0000256" key="14">
    <source>
        <dbReference type="ARBA" id="ARBA00023204"/>
    </source>
</evidence>
<feature type="compositionally biased region" description="Low complexity" evidence="16">
    <location>
        <begin position="106"/>
        <end position="117"/>
    </location>
</feature>
<keyword evidence="13" id="KW-0238">DNA-binding</keyword>
<sequence length="875" mass="93611">MGSYEIDTARITQVGVGYKNIRSNSISTGIAETEEIKTLREKYQDSLVKLHELFENWTDEDLLYALKDSDGDLELTASRITDGYANQWGEVKSRKHKKESNTKAKVSSGVSNQRGQSSRGGGGDRFNSERGRSRAEGGSYRGGKFSSSERERRQGSQRRENGTGHHNNRPPRQQNGPSHHHGYHNDDNGGSNKRNGGPMNNLSSGWNDATTGGSWDRASNFNTKGAWGNDKASSSFKSSLDTKESPTTGGGGGLNSPKPGLNNNANTTTTTTTTPRRTKIRRITTTTANAKNDISSSANTTENWNTDTKDAYAWSPTPAAKDSWNAEASKDIWTANSSWGESKLVDDITSHSPRPTNASKPSVNATKSPISPISRTIPAQSKTSWAQIVKPESKPEPRPEPVSSPPPKVSSEMPKSVSPRLPKSNAIPTTNITNTTTNNAASIQSSPTPKSFEPFNEATSIPSISSTEITTPSSVIDTSKTTEENLKEYGKETSLEHSTSSIASSPLVNASPRPKESLPPGLNNKSKRQTTTRQRKQDTPVVMPAGAGVERVGVQFGSLNLTSPTPEHAELESTSPVTTTQNIEEISSSVIATETQIQQKQASQNVTTSNINTFNNPTYFKQQEQTSASAAAYMGQQPHLGISEPYGSYLPTQPPSQISGFGIAPMQTLPEQYGTLYAHDAQRMMAYYTTDPAAYGQASPVTSNAYQNPYQQSGYGQPFVNKSIYPLYNTHHHHITKPGSASAASPYVYPTATPTTPNAPPHHYSHSSNSGYDDVTVAAAATNIHHLPGSGVPGVHDYQKYGAGASGGIPQLNFLNSGTNNNQSSSGVSAGSNSSSSGKNGNNGNELNPSNQYKGYDKSSSAGGIGGGQSASQHQ</sequence>
<feature type="compositionally biased region" description="Low complexity" evidence="16">
    <location>
        <begin position="459"/>
        <end position="476"/>
    </location>
</feature>
<feature type="compositionally biased region" description="Polar residues" evidence="16">
    <location>
        <begin position="350"/>
        <end position="386"/>
    </location>
</feature>
<feature type="region of interest" description="Disordered" evidence="16">
    <location>
        <begin position="752"/>
        <end position="771"/>
    </location>
</feature>
<evidence type="ECO:0000256" key="15">
    <source>
        <dbReference type="ARBA" id="ARBA00023242"/>
    </source>
</evidence>
<evidence type="ECO:0000259" key="17">
    <source>
        <dbReference type="Pfam" id="PF02845"/>
    </source>
</evidence>
<evidence type="ECO:0000256" key="12">
    <source>
        <dbReference type="ARBA" id="ARBA00022895"/>
    </source>
</evidence>
<keyword evidence="8" id="KW-0597">Phosphoprotein</keyword>
<evidence type="ECO:0000313" key="19">
    <source>
        <dbReference type="Proteomes" id="UP000789508"/>
    </source>
</evidence>
<accession>A0A9N9FY83</accession>
<feature type="region of interest" description="Disordered" evidence="16">
    <location>
        <begin position="345"/>
        <end position="539"/>
    </location>
</feature>
<feature type="compositionally biased region" description="Polar residues" evidence="16">
    <location>
        <begin position="198"/>
        <end position="223"/>
    </location>
</feature>
<feature type="region of interest" description="Disordered" evidence="16">
    <location>
        <begin position="814"/>
        <end position="875"/>
    </location>
</feature>
<evidence type="ECO:0000256" key="4">
    <source>
        <dbReference type="ARBA" id="ARBA00005491"/>
    </source>
</evidence>
<dbReference type="EMBL" id="CAJVPS010002280">
    <property type="protein sequence ID" value="CAG8564326.1"/>
    <property type="molecule type" value="Genomic_DNA"/>
</dbReference>
<comment type="similarity">
    <text evidence="4">Belongs to the DEF1 family.</text>
</comment>
<keyword evidence="11" id="KW-0832">Ubl conjugation</keyword>
<feature type="region of interest" description="Disordered" evidence="16">
    <location>
        <begin position="91"/>
        <end position="287"/>
    </location>
</feature>
<reference evidence="18" key="1">
    <citation type="submission" date="2021-06" db="EMBL/GenBank/DDBJ databases">
        <authorList>
            <person name="Kallberg Y."/>
            <person name="Tangrot J."/>
            <person name="Rosling A."/>
        </authorList>
    </citation>
    <scope>NUCLEOTIDE SEQUENCE</scope>
    <source>
        <strain evidence="18">FL130A</strain>
    </source>
</reference>
<evidence type="ECO:0000256" key="10">
    <source>
        <dbReference type="ARBA" id="ARBA00022786"/>
    </source>
</evidence>
<feature type="compositionally biased region" description="Basic and acidic residues" evidence="16">
    <location>
        <begin position="147"/>
        <end position="163"/>
    </location>
</feature>
<evidence type="ECO:0000256" key="7">
    <source>
        <dbReference type="ARBA" id="ARBA00022490"/>
    </source>
</evidence>
<feature type="non-terminal residue" evidence="18">
    <location>
        <position position="1"/>
    </location>
</feature>
<evidence type="ECO:0000256" key="1">
    <source>
        <dbReference type="ARBA" id="ARBA00004123"/>
    </source>
</evidence>
<gene>
    <name evidence="18" type="ORF">ALEPTO_LOCUS6504</name>
</gene>
<feature type="compositionally biased region" description="Polar residues" evidence="16">
    <location>
        <begin position="496"/>
        <end position="508"/>
    </location>
</feature>
<keyword evidence="7" id="KW-0963">Cytoplasm</keyword>